<dbReference type="GO" id="GO:0005737">
    <property type="term" value="C:cytoplasm"/>
    <property type="evidence" value="ECO:0007669"/>
    <property type="project" value="TreeGrafter"/>
</dbReference>
<dbReference type="Pfam" id="PF00149">
    <property type="entry name" value="Metallophos"/>
    <property type="match status" value="1"/>
</dbReference>
<comment type="caution">
    <text evidence="2">The sequence shown here is derived from an EMBL/GenBank/DDBJ whole genome shotgun (WGS) entry which is preliminary data.</text>
</comment>
<reference evidence="2 3" key="1">
    <citation type="journal article" date="2018" name="BMC Genomics">
        <title>Whole genome sequencing and function prediction of 133 gut anaerobes isolated from chicken caecum in pure cultures.</title>
        <authorList>
            <person name="Medvecky M."/>
            <person name="Cejkova D."/>
            <person name="Polansky O."/>
            <person name="Karasova D."/>
            <person name="Kubasova T."/>
            <person name="Cizek A."/>
            <person name="Rychlik I."/>
        </authorList>
    </citation>
    <scope>NUCLEOTIDE SEQUENCE [LARGE SCALE GENOMIC DNA]</scope>
    <source>
        <strain evidence="2 3">An13</strain>
    </source>
</reference>
<dbReference type="GO" id="GO:0008803">
    <property type="term" value="F:bis(5'-nucleosyl)-tetraphosphatase (symmetrical) activity"/>
    <property type="evidence" value="ECO:0007669"/>
    <property type="project" value="TreeGrafter"/>
</dbReference>
<dbReference type="InterPro" id="IPR004843">
    <property type="entry name" value="Calcineurin-like_PHP"/>
</dbReference>
<dbReference type="GO" id="GO:0016791">
    <property type="term" value="F:phosphatase activity"/>
    <property type="evidence" value="ECO:0007669"/>
    <property type="project" value="TreeGrafter"/>
</dbReference>
<evidence type="ECO:0000259" key="1">
    <source>
        <dbReference type="Pfam" id="PF00149"/>
    </source>
</evidence>
<dbReference type="EMBL" id="NFLJ01000057">
    <property type="protein sequence ID" value="OUQ31399.1"/>
    <property type="molecule type" value="Genomic_DNA"/>
</dbReference>
<dbReference type="InterPro" id="IPR050126">
    <property type="entry name" value="Ap4A_hydrolase"/>
</dbReference>
<evidence type="ECO:0000313" key="2">
    <source>
        <dbReference type="EMBL" id="OUQ31399.1"/>
    </source>
</evidence>
<dbReference type="RefSeq" id="WP_087360232.1">
    <property type="nucleotide sequence ID" value="NZ_AP031415.1"/>
</dbReference>
<dbReference type="PANTHER" id="PTHR42850">
    <property type="entry name" value="METALLOPHOSPHOESTERASE"/>
    <property type="match status" value="1"/>
</dbReference>
<sequence>MITPKHVVKKIKGDYRLIVISDIHGHLDRFKALLKKVRYTPDDYLVILGDFVEKGDQVIDTIHFIEELAQRERVFILMGNCEWALDALLTVPELANQIPGYLKRVSSNGCIREVYHRLHLDNGHETMLGVQKQIADYLHDELAFISHLPVTLKWNQFLFVHAGVEKRKDYKKSSLSSLLEMKYFYHQGHLLDEVVVVGHLPTSNYYPDQICNDVIIDEDKRIICVDGGTGVKSISQLNALIIESQDGVIHYSQDYVQPLPCHEVLYDIDSINKTKHKIAYPYFEVEIIKHGEQFNDCYQKDTNQYLKIKNEFLYSRENHTYCLDDYTDYFISAKKGDLVKVVGIYDQYAYVIHQGEVGWIELKCINL</sequence>
<dbReference type="PANTHER" id="PTHR42850:SF4">
    <property type="entry name" value="ZINC-DEPENDENT ENDOPOLYPHOSPHATASE"/>
    <property type="match status" value="1"/>
</dbReference>
<dbReference type="AlphaFoldDB" id="A0A1Y4SNA7"/>
<feature type="domain" description="Calcineurin-like phosphoesterase" evidence="1">
    <location>
        <begin position="16"/>
        <end position="206"/>
    </location>
</feature>
<dbReference type="Gene3D" id="3.60.21.10">
    <property type="match status" value="1"/>
</dbReference>
<evidence type="ECO:0000313" key="3">
    <source>
        <dbReference type="Proteomes" id="UP000195305"/>
    </source>
</evidence>
<gene>
    <name evidence="2" type="ORF">B5E75_13395</name>
</gene>
<dbReference type="OrthoDB" id="384253at2"/>
<dbReference type="GO" id="GO:0110154">
    <property type="term" value="P:RNA decapping"/>
    <property type="evidence" value="ECO:0007669"/>
    <property type="project" value="TreeGrafter"/>
</dbReference>
<keyword evidence="3" id="KW-1185">Reference proteome</keyword>
<protein>
    <submittedName>
        <fullName evidence="2">Serine/threonine protein phosphatase</fullName>
    </submittedName>
</protein>
<proteinExistence type="predicted"/>
<organism evidence="2 3">
    <name type="scientific">Massilimicrobiota timonensis</name>
    <dbReference type="NCBI Taxonomy" id="1776392"/>
    <lineage>
        <taxon>Bacteria</taxon>
        <taxon>Bacillati</taxon>
        <taxon>Bacillota</taxon>
        <taxon>Erysipelotrichia</taxon>
        <taxon>Erysipelotrichales</taxon>
        <taxon>Erysipelotrichaceae</taxon>
        <taxon>Massilimicrobiota</taxon>
    </lineage>
</organism>
<dbReference type="SUPFAM" id="SSF56300">
    <property type="entry name" value="Metallo-dependent phosphatases"/>
    <property type="match status" value="1"/>
</dbReference>
<accession>A0A1Y4SNA7</accession>
<name>A0A1Y4SNA7_9FIRM</name>
<dbReference type="InterPro" id="IPR029052">
    <property type="entry name" value="Metallo-depent_PP-like"/>
</dbReference>
<dbReference type="Proteomes" id="UP000195305">
    <property type="component" value="Unassembled WGS sequence"/>
</dbReference>